<proteinExistence type="predicted"/>
<feature type="domain" description="CheW-like" evidence="11">
    <location>
        <begin position="584"/>
        <end position="728"/>
    </location>
</feature>
<evidence type="ECO:0000256" key="8">
    <source>
        <dbReference type="PROSITE-ProRule" id="PRU00169"/>
    </source>
</evidence>
<dbReference type="Pfam" id="PF00072">
    <property type="entry name" value="Response_reg"/>
    <property type="match status" value="1"/>
</dbReference>
<dbReference type="InterPro" id="IPR004105">
    <property type="entry name" value="CheA-like_dim"/>
</dbReference>
<dbReference type="InterPro" id="IPR004358">
    <property type="entry name" value="Sig_transdc_His_kin-like_C"/>
</dbReference>
<dbReference type="InterPro" id="IPR036061">
    <property type="entry name" value="CheW-like_dom_sf"/>
</dbReference>
<evidence type="ECO:0000259" key="10">
    <source>
        <dbReference type="PROSITE" id="PS50110"/>
    </source>
</evidence>
<protein>
    <recommendedName>
        <fullName evidence="2">histidine kinase</fullName>
        <ecNumber evidence="2">2.7.13.3</ecNumber>
    </recommendedName>
</protein>
<dbReference type="PROSITE" id="PS50109">
    <property type="entry name" value="HIS_KIN"/>
    <property type="match status" value="1"/>
</dbReference>
<dbReference type="PROSITE" id="PS50110">
    <property type="entry name" value="RESPONSE_REGULATORY"/>
    <property type="match status" value="1"/>
</dbReference>
<feature type="modified residue" description="Phosphohistidine" evidence="7">
    <location>
        <position position="47"/>
    </location>
</feature>
<keyword evidence="14" id="KW-1185">Reference proteome</keyword>
<dbReference type="SUPFAM" id="SSF55874">
    <property type="entry name" value="ATPase domain of HSP90 chaperone/DNA topoisomerase II/histidine kinase"/>
    <property type="match status" value="1"/>
</dbReference>
<dbReference type="Gene3D" id="3.40.50.2300">
    <property type="match status" value="1"/>
</dbReference>
<dbReference type="AlphaFoldDB" id="B7JYH6"/>
<dbReference type="InterPro" id="IPR003594">
    <property type="entry name" value="HATPase_dom"/>
</dbReference>
<organism evidence="13 14">
    <name type="scientific">Rippkaea orientalis (strain PCC 8801 / RF-1)</name>
    <name type="common">Cyanothece sp. (strain PCC 8801)</name>
    <dbReference type="NCBI Taxonomy" id="41431"/>
    <lineage>
        <taxon>Bacteria</taxon>
        <taxon>Bacillati</taxon>
        <taxon>Cyanobacteriota</taxon>
        <taxon>Cyanophyceae</taxon>
        <taxon>Oscillatoriophycideae</taxon>
        <taxon>Chroococcales</taxon>
        <taxon>Aphanothecaceae</taxon>
        <taxon>Rippkaea</taxon>
        <taxon>Rippkaea orientalis</taxon>
    </lineage>
</organism>
<dbReference type="InterPro" id="IPR002545">
    <property type="entry name" value="CheW-lke_dom"/>
</dbReference>
<reference evidence="14" key="1">
    <citation type="journal article" date="2011" name="MBio">
        <title>Novel metabolic attributes of the genus Cyanothece, comprising a group of unicellular nitrogen-fixing Cyanobacteria.</title>
        <authorList>
            <person name="Bandyopadhyay A."/>
            <person name="Elvitigala T."/>
            <person name="Welsh E."/>
            <person name="Stockel J."/>
            <person name="Liberton M."/>
            <person name="Min H."/>
            <person name="Sherman L.A."/>
            <person name="Pakrasi H.B."/>
        </authorList>
    </citation>
    <scope>NUCLEOTIDE SEQUENCE [LARGE SCALE GENOMIC DNA]</scope>
    <source>
        <strain evidence="14">PCC 8801</strain>
    </source>
</reference>
<dbReference type="EC" id="2.7.13.3" evidence="2"/>
<dbReference type="InterPro" id="IPR036890">
    <property type="entry name" value="HATPase_C_sf"/>
</dbReference>
<feature type="domain" description="HPt" evidence="12">
    <location>
        <begin position="1"/>
        <end position="104"/>
    </location>
</feature>
<dbReference type="GO" id="GO:0006935">
    <property type="term" value="P:chemotaxis"/>
    <property type="evidence" value="ECO:0007669"/>
    <property type="project" value="InterPro"/>
</dbReference>
<dbReference type="GO" id="GO:0000155">
    <property type="term" value="F:phosphorelay sensor kinase activity"/>
    <property type="evidence" value="ECO:0007669"/>
    <property type="project" value="InterPro"/>
</dbReference>
<feature type="domain" description="Histidine kinase" evidence="9">
    <location>
        <begin position="355"/>
        <end position="582"/>
    </location>
</feature>
<dbReference type="Gene3D" id="2.30.30.40">
    <property type="entry name" value="SH3 Domains"/>
    <property type="match status" value="1"/>
</dbReference>
<evidence type="ECO:0000259" key="9">
    <source>
        <dbReference type="PROSITE" id="PS50109"/>
    </source>
</evidence>
<keyword evidence="3 8" id="KW-0597">Phosphoprotein</keyword>
<dbReference type="STRING" id="41431.PCC8801_0764"/>
<evidence type="ECO:0000259" key="12">
    <source>
        <dbReference type="PROSITE" id="PS50894"/>
    </source>
</evidence>
<dbReference type="Gene3D" id="1.20.120.160">
    <property type="entry name" value="HPT domain"/>
    <property type="match status" value="2"/>
</dbReference>
<dbReference type="PRINTS" id="PR00344">
    <property type="entry name" value="BCTRLSENSOR"/>
</dbReference>
<dbReference type="PANTHER" id="PTHR43395:SF1">
    <property type="entry name" value="CHEMOTAXIS PROTEIN CHEA"/>
    <property type="match status" value="1"/>
</dbReference>
<dbReference type="CDD" id="cd16916">
    <property type="entry name" value="HATPase_CheA-like"/>
    <property type="match status" value="1"/>
</dbReference>
<dbReference type="PROSITE" id="PS50894">
    <property type="entry name" value="HPT"/>
    <property type="match status" value="1"/>
</dbReference>
<dbReference type="SMART" id="SM00260">
    <property type="entry name" value="CheW"/>
    <property type="match status" value="1"/>
</dbReference>
<dbReference type="eggNOG" id="COG2198">
    <property type="taxonomic scope" value="Bacteria"/>
</dbReference>
<dbReference type="GO" id="GO:0005737">
    <property type="term" value="C:cytoplasm"/>
    <property type="evidence" value="ECO:0007669"/>
    <property type="project" value="InterPro"/>
</dbReference>
<dbReference type="InterPro" id="IPR001789">
    <property type="entry name" value="Sig_transdc_resp-reg_receiver"/>
</dbReference>
<evidence type="ECO:0000256" key="6">
    <source>
        <dbReference type="ARBA" id="ARBA00023012"/>
    </source>
</evidence>
<dbReference type="Gene3D" id="3.30.565.10">
    <property type="entry name" value="Histidine kinase-like ATPase, C-terminal domain"/>
    <property type="match status" value="1"/>
</dbReference>
<dbReference type="SUPFAM" id="SSF50341">
    <property type="entry name" value="CheW-like"/>
    <property type="match status" value="1"/>
</dbReference>
<dbReference type="SMART" id="SM01231">
    <property type="entry name" value="H-kinase_dim"/>
    <property type="match status" value="1"/>
</dbReference>
<dbReference type="KEGG" id="cyp:PCC8801_0764"/>
<dbReference type="eggNOG" id="COG0643">
    <property type="taxonomic scope" value="Bacteria"/>
</dbReference>
<keyword evidence="5 13" id="KW-0418">Kinase</keyword>
<dbReference type="FunFam" id="3.30.565.10:FF:000016">
    <property type="entry name" value="Chemotaxis protein CheA, putative"/>
    <property type="match status" value="1"/>
</dbReference>
<evidence type="ECO:0000256" key="1">
    <source>
        <dbReference type="ARBA" id="ARBA00000085"/>
    </source>
</evidence>
<feature type="domain" description="Response regulatory" evidence="10">
    <location>
        <begin position="748"/>
        <end position="864"/>
    </location>
</feature>
<dbReference type="SUPFAM" id="SSF52172">
    <property type="entry name" value="CheY-like"/>
    <property type="match status" value="1"/>
</dbReference>
<dbReference type="SUPFAM" id="SSF47226">
    <property type="entry name" value="Histidine-containing phosphotransfer domain, HPT domain"/>
    <property type="match status" value="1"/>
</dbReference>
<dbReference type="SMART" id="SM00073">
    <property type="entry name" value="HPT"/>
    <property type="match status" value="1"/>
</dbReference>
<dbReference type="PROSITE" id="PS50851">
    <property type="entry name" value="CHEW"/>
    <property type="match status" value="1"/>
</dbReference>
<evidence type="ECO:0000313" key="14">
    <source>
        <dbReference type="Proteomes" id="UP000008204"/>
    </source>
</evidence>
<evidence type="ECO:0000256" key="5">
    <source>
        <dbReference type="ARBA" id="ARBA00022777"/>
    </source>
</evidence>
<keyword evidence="6" id="KW-0902">Two-component regulatory system</keyword>
<evidence type="ECO:0000256" key="3">
    <source>
        <dbReference type="ARBA" id="ARBA00022553"/>
    </source>
</evidence>
<dbReference type="PANTHER" id="PTHR43395">
    <property type="entry name" value="SENSOR HISTIDINE KINASE CHEA"/>
    <property type="match status" value="1"/>
</dbReference>
<evidence type="ECO:0000256" key="7">
    <source>
        <dbReference type="PROSITE-ProRule" id="PRU00110"/>
    </source>
</evidence>
<sequence length="865" mass="96730">MIEDEELREIYELSSTEHLKSLEMGLLELEKTPNNEILINQLFRDAHSLKGDSRITGVIGVEMLSHTMEEILGRVKKQQMSLTAAMCDRLYQLVDAMTKLVHEAVTDEPSGVNYQEILDQFSQAITNPNISAVEIPPLEPEIKDNIFQVPLTFIEDADLREIYQLSSQEHLEKITTALEKLNQDPQQEKTLEELLLETERFSIDSRMVGREDLEIIIEKITEILQQVQQKQLSWTQVSERVEEGVKAIAHLVQEAITGEPSPINSLTALGQLSAEIPPIPTLEPETVIATPPKLGDSYHIDTLRVPTRHLDTLMTQTGELNVTSVGISHITTAIHQIAHLWEEWQLKKQQNSSNLEAEEKQIANILDQLKVSISDHSARLDFIATELDEKVRTLRLLPLSTVFLLFPRMVRDLAQELDKPVNLVLEGGDTNVDKQVIEEIKDPLMHLLRNAIDHGIESPAEREKANKPPVATLKVRGYKDGSNLVIEVSDDGRGLDPELIKQTALKRKLRTLKELEGMSDLQLYNLIFAPGFSTRTFITEISGRGVGLDVVRANVERLKGTIKVDSQRGLGTRFSLHLGTTLSTAIVMLLEVGGIVHALPQEYILTCLLVSPEEIFLLEGHQSLKLEEQVINLANLATLLQLVNHNSPSPRQKRHSQESQKIPCIVIEVGQQKLGLLVDNLLDLVEVVIKPPSKLLKGVPNISGATILANGEVCMILNPSQLIESFRKSSVARGVSQQSPDEVPRQMVILLVEDSIAVRTQEKRILEKAGYQVVTAVDGLDGLQKLQSQSFDAIISDVEMPHLNGFAFTLRVRENPEYRELPIVLVTSLASEQDKRKGAEVGANAYIVKDQFNQEVLLETLERLV</sequence>
<evidence type="ECO:0000313" key="13">
    <source>
        <dbReference type="EMBL" id="ACK64846.1"/>
    </source>
</evidence>
<dbReference type="Pfam" id="PF01627">
    <property type="entry name" value="Hpt"/>
    <property type="match status" value="1"/>
</dbReference>
<dbReference type="InterPro" id="IPR036641">
    <property type="entry name" value="HPT_dom_sf"/>
</dbReference>
<evidence type="ECO:0000259" key="11">
    <source>
        <dbReference type="PROSITE" id="PS50851"/>
    </source>
</evidence>
<gene>
    <name evidence="13" type="ordered locus">PCC8801_0764</name>
</gene>
<dbReference type="eggNOG" id="COG0745">
    <property type="taxonomic scope" value="Bacteria"/>
</dbReference>
<evidence type="ECO:0000256" key="2">
    <source>
        <dbReference type="ARBA" id="ARBA00012438"/>
    </source>
</evidence>
<dbReference type="InterPro" id="IPR051315">
    <property type="entry name" value="Bact_Chemotaxis_CheA"/>
</dbReference>
<dbReference type="SMART" id="SM00387">
    <property type="entry name" value="HATPase_c"/>
    <property type="match status" value="1"/>
</dbReference>
<dbReference type="RefSeq" id="WP_012594122.1">
    <property type="nucleotide sequence ID" value="NC_011726.1"/>
</dbReference>
<dbReference type="HOGENOM" id="CLU_000650_3_6_3"/>
<evidence type="ECO:0000256" key="4">
    <source>
        <dbReference type="ARBA" id="ARBA00022679"/>
    </source>
</evidence>
<dbReference type="Proteomes" id="UP000008204">
    <property type="component" value="Chromosome"/>
</dbReference>
<dbReference type="SMART" id="SM00448">
    <property type="entry name" value="REC"/>
    <property type="match status" value="1"/>
</dbReference>
<name>B7JYH6_RIPO1</name>
<dbReference type="Pfam" id="PF02518">
    <property type="entry name" value="HATPase_c"/>
    <property type="match status" value="1"/>
</dbReference>
<comment type="catalytic activity">
    <reaction evidence="1">
        <text>ATP + protein L-histidine = ADP + protein N-phospho-L-histidine.</text>
        <dbReference type="EC" id="2.7.13.3"/>
    </reaction>
</comment>
<feature type="modified residue" description="4-aspartylphosphate" evidence="8">
    <location>
        <position position="797"/>
    </location>
</feature>
<dbReference type="EMBL" id="CP001287">
    <property type="protein sequence ID" value="ACK64846.1"/>
    <property type="molecule type" value="Genomic_DNA"/>
</dbReference>
<dbReference type="OrthoDB" id="291966at2"/>
<accession>B7JYH6</accession>
<dbReference type="InterPro" id="IPR005467">
    <property type="entry name" value="His_kinase_dom"/>
</dbReference>
<dbReference type="InterPro" id="IPR011006">
    <property type="entry name" value="CheY-like_superfamily"/>
</dbReference>
<dbReference type="Pfam" id="PF01584">
    <property type="entry name" value="CheW"/>
    <property type="match status" value="1"/>
</dbReference>
<keyword evidence="4" id="KW-0808">Transferase</keyword>
<dbReference type="InterPro" id="IPR008207">
    <property type="entry name" value="Sig_transdc_His_kin_Hpt_dom"/>
</dbReference>
<dbReference type="CDD" id="cd00088">
    <property type="entry name" value="HPT"/>
    <property type="match status" value="1"/>
</dbReference>